<dbReference type="InterPro" id="IPR036259">
    <property type="entry name" value="MFS_trans_sf"/>
</dbReference>
<evidence type="ECO:0000256" key="9">
    <source>
        <dbReference type="SAM" id="MobiDB-lite"/>
    </source>
</evidence>
<dbReference type="InterPro" id="IPR020846">
    <property type="entry name" value="MFS_dom"/>
</dbReference>
<comment type="function">
    <text evidence="6">MFS transporter; part of the gene cluster that mediates the biosynthesis of cercosporin, a light-activated, non-host-selective toxin. The perylenequinone chromophore of cercosporin absorbs light energy to attain an electronically-activated triplet state and produces active oxygen species such as the hydroxyl radical, superoxide, hydrogen peroxide or singlet oxygen upon reaction with oxygen molecules. These reactive oxygen species cause damage to various cellular components including lipids, proteins and nucleic acids. Responsible for secretion and accumulation of cercosporin, but does not play any roles in self-protection against the toxicity of cercosporin.</text>
</comment>
<feature type="region of interest" description="Disordered" evidence="9">
    <location>
        <begin position="45"/>
        <end position="66"/>
    </location>
</feature>
<evidence type="ECO:0000313" key="13">
    <source>
        <dbReference type="Proteomes" id="UP000799439"/>
    </source>
</evidence>
<evidence type="ECO:0000256" key="5">
    <source>
        <dbReference type="ARBA" id="ARBA00038347"/>
    </source>
</evidence>
<keyword evidence="2 10" id="KW-0812">Transmembrane</keyword>
<dbReference type="CDD" id="cd17323">
    <property type="entry name" value="MFS_Tpo1_MDR_like"/>
    <property type="match status" value="1"/>
</dbReference>
<organism evidence="12 13">
    <name type="scientific">Myriangium duriaei CBS 260.36</name>
    <dbReference type="NCBI Taxonomy" id="1168546"/>
    <lineage>
        <taxon>Eukaryota</taxon>
        <taxon>Fungi</taxon>
        <taxon>Dikarya</taxon>
        <taxon>Ascomycota</taxon>
        <taxon>Pezizomycotina</taxon>
        <taxon>Dothideomycetes</taxon>
        <taxon>Dothideomycetidae</taxon>
        <taxon>Myriangiales</taxon>
        <taxon>Myriangiaceae</taxon>
        <taxon>Myriangium</taxon>
    </lineage>
</organism>
<gene>
    <name evidence="12" type="ORF">K461DRAFT_226491</name>
</gene>
<evidence type="ECO:0000256" key="2">
    <source>
        <dbReference type="ARBA" id="ARBA00022692"/>
    </source>
</evidence>
<evidence type="ECO:0000256" key="8">
    <source>
        <dbReference type="ARBA" id="ARBA00077167"/>
    </source>
</evidence>
<feature type="transmembrane region" description="Helical" evidence="10">
    <location>
        <begin position="244"/>
        <end position="263"/>
    </location>
</feature>
<evidence type="ECO:0000256" key="4">
    <source>
        <dbReference type="ARBA" id="ARBA00023136"/>
    </source>
</evidence>
<evidence type="ECO:0000313" key="12">
    <source>
        <dbReference type="EMBL" id="KAF2152432.1"/>
    </source>
</evidence>
<name>A0A9P4J2U7_9PEZI</name>
<feature type="transmembrane region" description="Helical" evidence="10">
    <location>
        <begin position="386"/>
        <end position="404"/>
    </location>
</feature>
<dbReference type="GO" id="GO:1990961">
    <property type="term" value="P:xenobiotic detoxification by transmembrane export across the plasma membrane"/>
    <property type="evidence" value="ECO:0007669"/>
    <property type="project" value="TreeGrafter"/>
</dbReference>
<dbReference type="Gene3D" id="1.20.1250.20">
    <property type="entry name" value="MFS general substrate transporter like domains"/>
    <property type="match status" value="1"/>
</dbReference>
<feature type="transmembrane region" description="Helical" evidence="10">
    <location>
        <begin position="525"/>
        <end position="548"/>
    </location>
</feature>
<feature type="transmembrane region" description="Helical" evidence="10">
    <location>
        <begin position="190"/>
        <end position="207"/>
    </location>
</feature>
<dbReference type="GO" id="GO:0005886">
    <property type="term" value="C:plasma membrane"/>
    <property type="evidence" value="ECO:0007669"/>
    <property type="project" value="TreeGrafter"/>
</dbReference>
<sequence>MYEAIRESAYGQAVRWATGNKYFKYEEELEGFHIPWQTATSSDERATVSAPINDVNTSSSASSSQDTLERIKTEKDDAQLPGVQLTRTKSRQDTTPFSSERFDVEQQLALERPESRVIVPQKTADGVILVDWYTTDDQANPQNWSTKKKVYVSFVVAIYTLVVYASSAIYTSAQEQVMAKFGLSFPEGSAILSLYVAGYGLGPLLFSPLSEIPVFGRNIPYVISFALFVILSVPTALVDNYPGLLVLRFLTGFMGSPCLATGGASMGDMFSLIKLPYALTAWVAAAFCAPAIGPLLSGFAVPVLGWRWAFWEILIMSGPVWMLWFVTLPETSPDNILLRRAQRLRKLTGNPKYMSQSEISQANKKFSSTLYQALLVPFMITIKDPAVLFTNLFTSILYGIYYGFFEAFPLTYIGIYHFNIGQLGIVYVTCFTTGAILGIGTYVAYQWFYLEPDMRKRGPRAQEHRLVPALISVWLLPIALFWFGWTADPNIHWVVSIIGLVFFGYGAFVLFQCVFMYLPLTYPRYAASLFAANDAFRSAFAAGSIIYAHPMYVNLGIGRGVSILGGLTVGGCFGMIALYYFGASLRAKSKFSGM</sequence>
<feature type="transmembrane region" description="Helical" evidence="10">
    <location>
        <begin position="150"/>
        <end position="170"/>
    </location>
</feature>
<accession>A0A9P4J2U7</accession>
<dbReference type="Proteomes" id="UP000799439">
    <property type="component" value="Unassembled WGS sequence"/>
</dbReference>
<dbReference type="OrthoDB" id="3357846at2759"/>
<comment type="similarity">
    <text evidence="5">Belongs to the major facilitator superfamily. CAR1 family.</text>
</comment>
<dbReference type="EMBL" id="ML996086">
    <property type="protein sequence ID" value="KAF2152432.1"/>
    <property type="molecule type" value="Genomic_DNA"/>
</dbReference>
<comment type="subcellular location">
    <subcellularLocation>
        <location evidence="1">Membrane</location>
        <topology evidence="1">Multi-pass membrane protein</topology>
    </subcellularLocation>
</comment>
<keyword evidence="3 10" id="KW-1133">Transmembrane helix</keyword>
<evidence type="ECO:0000256" key="1">
    <source>
        <dbReference type="ARBA" id="ARBA00004141"/>
    </source>
</evidence>
<feature type="transmembrane region" description="Helical" evidence="10">
    <location>
        <begin position="466"/>
        <end position="485"/>
    </location>
</feature>
<feature type="domain" description="Major facilitator superfamily (MFS) profile" evidence="11">
    <location>
        <begin position="152"/>
        <end position="594"/>
    </location>
</feature>
<reference evidence="12" key="1">
    <citation type="journal article" date="2020" name="Stud. Mycol.">
        <title>101 Dothideomycetes genomes: a test case for predicting lifestyles and emergence of pathogens.</title>
        <authorList>
            <person name="Haridas S."/>
            <person name="Albert R."/>
            <person name="Binder M."/>
            <person name="Bloem J."/>
            <person name="Labutti K."/>
            <person name="Salamov A."/>
            <person name="Andreopoulos B."/>
            <person name="Baker S."/>
            <person name="Barry K."/>
            <person name="Bills G."/>
            <person name="Bluhm B."/>
            <person name="Cannon C."/>
            <person name="Castanera R."/>
            <person name="Culley D."/>
            <person name="Daum C."/>
            <person name="Ezra D."/>
            <person name="Gonzalez J."/>
            <person name="Henrissat B."/>
            <person name="Kuo A."/>
            <person name="Liang C."/>
            <person name="Lipzen A."/>
            <person name="Lutzoni F."/>
            <person name="Magnuson J."/>
            <person name="Mondo S."/>
            <person name="Nolan M."/>
            <person name="Ohm R."/>
            <person name="Pangilinan J."/>
            <person name="Park H.-J."/>
            <person name="Ramirez L."/>
            <person name="Alfaro M."/>
            <person name="Sun H."/>
            <person name="Tritt A."/>
            <person name="Yoshinaga Y."/>
            <person name="Zwiers L.-H."/>
            <person name="Turgeon B."/>
            <person name="Goodwin S."/>
            <person name="Spatafora J."/>
            <person name="Crous P."/>
            <person name="Grigoriev I."/>
        </authorList>
    </citation>
    <scope>NUCLEOTIDE SEQUENCE</scope>
    <source>
        <strain evidence="12">CBS 260.36</strain>
    </source>
</reference>
<feature type="transmembrane region" description="Helical" evidence="10">
    <location>
        <begin position="308"/>
        <end position="328"/>
    </location>
</feature>
<dbReference type="GO" id="GO:0015244">
    <property type="term" value="F:fluconazole transmembrane transporter activity"/>
    <property type="evidence" value="ECO:0007669"/>
    <property type="project" value="TreeGrafter"/>
</dbReference>
<keyword evidence="13" id="KW-1185">Reference proteome</keyword>
<protein>
    <recommendedName>
        <fullName evidence="7">Cercosporin MFS transporter CTB4</fullName>
    </recommendedName>
    <alternativeName>
        <fullName evidence="8">Cercosporin toxin biosynthesis cluster protein 4</fullName>
    </alternativeName>
</protein>
<feature type="transmembrane region" description="Helical" evidence="10">
    <location>
        <begin position="491"/>
        <end position="518"/>
    </location>
</feature>
<dbReference type="AlphaFoldDB" id="A0A9P4J2U7"/>
<evidence type="ECO:0000256" key="3">
    <source>
        <dbReference type="ARBA" id="ARBA00022989"/>
    </source>
</evidence>
<keyword evidence="4 10" id="KW-0472">Membrane</keyword>
<proteinExistence type="inferred from homology"/>
<evidence type="ECO:0000259" key="11">
    <source>
        <dbReference type="PROSITE" id="PS50850"/>
    </source>
</evidence>
<evidence type="ECO:0000256" key="7">
    <source>
        <dbReference type="ARBA" id="ARBA00069139"/>
    </source>
</evidence>
<comment type="caution">
    <text evidence="12">The sequence shown here is derived from an EMBL/GenBank/DDBJ whole genome shotgun (WGS) entry which is preliminary data.</text>
</comment>
<dbReference type="PANTHER" id="PTHR23502">
    <property type="entry name" value="MAJOR FACILITATOR SUPERFAMILY"/>
    <property type="match status" value="1"/>
</dbReference>
<dbReference type="Pfam" id="PF07690">
    <property type="entry name" value="MFS_1"/>
    <property type="match status" value="1"/>
</dbReference>
<evidence type="ECO:0000256" key="10">
    <source>
        <dbReference type="SAM" id="Phobius"/>
    </source>
</evidence>
<dbReference type="SUPFAM" id="SSF103473">
    <property type="entry name" value="MFS general substrate transporter"/>
    <property type="match status" value="1"/>
</dbReference>
<dbReference type="InterPro" id="IPR011701">
    <property type="entry name" value="MFS"/>
</dbReference>
<dbReference type="PROSITE" id="PS50850">
    <property type="entry name" value="MFS"/>
    <property type="match status" value="1"/>
</dbReference>
<feature type="transmembrane region" description="Helical" evidence="10">
    <location>
        <begin position="560"/>
        <end position="581"/>
    </location>
</feature>
<feature type="transmembrane region" description="Helical" evidence="10">
    <location>
        <begin position="219"/>
        <end position="238"/>
    </location>
</feature>
<feature type="transmembrane region" description="Helical" evidence="10">
    <location>
        <begin position="424"/>
        <end position="445"/>
    </location>
</feature>
<dbReference type="FunFam" id="1.20.1250.20:FF:000011">
    <property type="entry name" value="MFS multidrug transporter, putative"/>
    <property type="match status" value="1"/>
</dbReference>
<dbReference type="PANTHER" id="PTHR23502:SF23">
    <property type="entry name" value="FLUCONAZOLE RESISTANCE PROTEIN 1"/>
    <property type="match status" value="1"/>
</dbReference>
<evidence type="ECO:0000256" key="6">
    <source>
        <dbReference type="ARBA" id="ARBA00053977"/>
    </source>
</evidence>
<feature type="transmembrane region" description="Helical" evidence="10">
    <location>
        <begin position="275"/>
        <end position="296"/>
    </location>
</feature>